<evidence type="ECO:0000313" key="4">
    <source>
        <dbReference type="Proteomes" id="UP000605992"/>
    </source>
</evidence>
<feature type="region of interest" description="Disordered" evidence="1">
    <location>
        <begin position="257"/>
        <end position="281"/>
    </location>
</feature>
<name>A0A8J3Y0J1_9ACTN</name>
<dbReference type="EMBL" id="BOOR01000067">
    <property type="protein sequence ID" value="GII58595.1"/>
    <property type="molecule type" value="Genomic_DNA"/>
</dbReference>
<evidence type="ECO:0000313" key="3">
    <source>
        <dbReference type="EMBL" id="GII58595.1"/>
    </source>
</evidence>
<keyword evidence="2" id="KW-0812">Transmembrane</keyword>
<protein>
    <recommendedName>
        <fullName evidence="5">TIGR04222 domain-containing membrane protein</fullName>
    </recommendedName>
</protein>
<evidence type="ECO:0008006" key="5">
    <source>
        <dbReference type="Google" id="ProtNLM"/>
    </source>
</evidence>
<keyword evidence="2" id="KW-1133">Transmembrane helix</keyword>
<sequence>MSSSELLSIGLLLLVVALSMTDGWTRRRSRSAPGARDRSPSLYELAYLAGGVRRVVVTALAVLARAKAVRLSGDGHVEAGPAAVGEDDAIAAGVVAAVKSRGGRVSVAELPGELADSEAIAALSGRLIRQRLLLPPGHQPPRWSRRLLTVSIWLAVVAVVILAFAREPLGAVIAAVGVVIGEVARRRAVEDESVPLTDAGHHVLTHAFTRHEEGGLRGMPDAAVALLGGSGALNHETRHGLQTVETAPLDEGSWVWKPKRFPGADPGGGSGLSDTSMSWGS</sequence>
<dbReference type="RefSeq" id="WP_203948688.1">
    <property type="nucleotide sequence ID" value="NZ_BOOR01000067.1"/>
</dbReference>
<dbReference type="Proteomes" id="UP000605992">
    <property type="component" value="Unassembled WGS sequence"/>
</dbReference>
<keyword evidence="2" id="KW-0472">Membrane</keyword>
<feature type="compositionally biased region" description="Polar residues" evidence="1">
    <location>
        <begin position="272"/>
        <end position="281"/>
    </location>
</feature>
<proteinExistence type="predicted"/>
<dbReference type="InterPro" id="IPR026467">
    <property type="entry name" value="Ser/Gly_Cys_C_dom"/>
</dbReference>
<organism evidence="3 4">
    <name type="scientific">Planotetraspora thailandica</name>
    <dbReference type="NCBI Taxonomy" id="487172"/>
    <lineage>
        <taxon>Bacteria</taxon>
        <taxon>Bacillati</taxon>
        <taxon>Actinomycetota</taxon>
        <taxon>Actinomycetes</taxon>
        <taxon>Streptosporangiales</taxon>
        <taxon>Streptosporangiaceae</taxon>
        <taxon>Planotetraspora</taxon>
    </lineage>
</organism>
<dbReference type="AlphaFoldDB" id="A0A8J3Y0J1"/>
<dbReference type="NCBIfam" id="TIGR04222">
    <property type="entry name" value="near_uncomplex"/>
    <property type="match status" value="1"/>
</dbReference>
<comment type="caution">
    <text evidence="3">The sequence shown here is derived from an EMBL/GenBank/DDBJ whole genome shotgun (WGS) entry which is preliminary data.</text>
</comment>
<accession>A0A8J3Y0J1</accession>
<evidence type="ECO:0000256" key="1">
    <source>
        <dbReference type="SAM" id="MobiDB-lite"/>
    </source>
</evidence>
<feature type="transmembrane region" description="Helical" evidence="2">
    <location>
        <begin position="147"/>
        <end position="165"/>
    </location>
</feature>
<reference evidence="3" key="1">
    <citation type="submission" date="2021-01" db="EMBL/GenBank/DDBJ databases">
        <title>Whole genome shotgun sequence of Planotetraspora thailandica NBRC 104271.</title>
        <authorList>
            <person name="Komaki H."/>
            <person name="Tamura T."/>
        </authorList>
    </citation>
    <scope>NUCLEOTIDE SEQUENCE</scope>
    <source>
        <strain evidence="3">NBRC 104271</strain>
    </source>
</reference>
<keyword evidence="4" id="KW-1185">Reference proteome</keyword>
<evidence type="ECO:0000256" key="2">
    <source>
        <dbReference type="SAM" id="Phobius"/>
    </source>
</evidence>
<gene>
    <name evidence="3" type="ORF">Pth03_69840</name>
</gene>